<name>A0ABU6WE73_9FABA</name>
<organism evidence="1 2">
    <name type="scientific">Stylosanthes scabra</name>
    <dbReference type="NCBI Taxonomy" id="79078"/>
    <lineage>
        <taxon>Eukaryota</taxon>
        <taxon>Viridiplantae</taxon>
        <taxon>Streptophyta</taxon>
        <taxon>Embryophyta</taxon>
        <taxon>Tracheophyta</taxon>
        <taxon>Spermatophyta</taxon>
        <taxon>Magnoliopsida</taxon>
        <taxon>eudicotyledons</taxon>
        <taxon>Gunneridae</taxon>
        <taxon>Pentapetalae</taxon>
        <taxon>rosids</taxon>
        <taxon>fabids</taxon>
        <taxon>Fabales</taxon>
        <taxon>Fabaceae</taxon>
        <taxon>Papilionoideae</taxon>
        <taxon>50 kb inversion clade</taxon>
        <taxon>dalbergioids sensu lato</taxon>
        <taxon>Dalbergieae</taxon>
        <taxon>Pterocarpus clade</taxon>
        <taxon>Stylosanthes</taxon>
    </lineage>
</organism>
<dbReference type="Proteomes" id="UP001341840">
    <property type="component" value="Unassembled WGS sequence"/>
</dbReference>
<dbReference type="NCBIfam" id="TIGR01640">
    <property type="entry name" value="F_box_assoc_1"/>
    <property type="match status" value="1"/>
</dbReference>
<gene>
    <name evidence="1" type="ORF">PIB30_039785</name>
</gene>
<dbReference type="PANTHER" id="PTHR31672:SF13">
    <property type="entry name" value="F-BOX PROTEIN CPR30-LIKE"/>
    <property type="match status" value="1"/>
</dbReference>
<comment type="caution">
    <text evidence="1">The sequence shown here is derived from an EMBL/GenBank/DDBJ whole genome shotgun (WGS) entry which is preliminary data.</text>
</comment>
<evidence type="ECO:0000313" key="1">
    <source>
        <dbReference type="EMBL" id="MED6183666.1"/>
    </source>
</evidence>
<evidence type="ECO:0008006" key="3">
    <source>
        <dbReference type="Google" id="ProtNLM"/>
    </source>
</evidence>
<accession>A0ABU6WE73</accession>
<proteinExistence type="predicted"/>
<dbReference type="PANTHER" id="PTHR31672">
    <property type="entry name" value="BNACNNG10540D PROTEIN"/>
    <property type="match status" value="1"/>
</dbReference>
<keyword evidence="2" id="KW-1185">Reference proteome</keyword>
<sequence>MTVGRVRCTSNTWRWQLRGPEFARLNWIANDHRSVTDLFGHGYSSYGEKSNWATHVNAGDNSVNIVRLPFEIKEAGYFTIVGSDNGNLCVKYSHTGEDTEILVLNPLTKKVVHVDDQSYRHIFYKVSVYAFGYLKDSYKDFHVIYLCKNSFHDKNLRWMLWDSRLRYWRTRGVYLTEIEKVGPTSVAVAGVVFWIGWGGFFNLEPTHLLAFSLDKEVFFQEPIPKENTSTYNSITKINKELGFVSYKDIGFKRKLDVWNLYFTEQNNFLWQKLYHVEDFGIPYKPSFFNGNEIISLIESRTTPNGSNDDLRTEVVMSKMKKTGGNREVIYCQGWQLSVSLMQKIDKCTGSFK</sequence>
<dbReference type="InterPro" id="IPR050796">
    <property type="entry name" value="SCF_F-box_component"/>
</dbReference>
<protein>
    <recommendedName>
        <fullName evidence="3">F-box associated domain-containing protein</fullName>
    </recommendedName>
</protein>
<dbReference type="EMBL" id="JASCZI010181454">
    <property type="protein sequence ID" value="MED6183666.1"/>
    <property type="molecule type" value="Genomic_DNA"/>
</dbReference>
<reference evidence="1 2" key="1">
    <citation type="journal article" date="2023" name="Plants (Basel)">
        <title>Bridging the Gap: Combining Genomics and Transcriptomics Approaches to Understand Stylosanthes scabra, an Orphan Legume from the Brazilian Caatinga.</title>
        <authorList>
            <person name="Ferreira-Neto J.R.C."/>
            <person name="da Silva M.D."/>
            <person name="Binneck E."/>
            <person name="de Melo N.F."/>
            <person name="da Silva R.H."/>
            <person name="de Melo A.L.T.M."/>
            <person name="Pandolfi V."/>
            <person name="Bustamante F.O."/>
            <person name="Brasileiro-Vidal A.C."/>
            <person name="Benko-Iseppon A.M."/>
        </authorList>
    </citation>
    <scope>NUCLEOTIDE SEQUENCE [LARGE SCALE GENOMIC DNA]</scope>
    <source>
        <tissue evidence="1">Leaves</tissue>
    </source>
</reference>
<dbReference type="InterPro" id="IPR017451">
    <property type="entry name" value="F-box-assoc_interact_dom"/>
</dbReference>
<evidence type="ECO:0000313" key="2">
    <source>
        <dbReference type="Proteomes" id="UP001341840"/>
    </source>
</evidence>